<dbReference type="GO" id="GO:0046982">
    <property type="term" value="F:protein heterodimerization activity"/>
    <property type="evidence" value="ECO:0007669"/>
    <property type="project" value="InterPro"/>
</dbReference>
<evidence type="ECO:0000313" key="9">
    <source>
        <dbReference type="Proteomes" id="UP000274131"/>
    </source>
</evidence>
<name>A0A0N4VN66_ENTVE</name>
<dbReference type="SUPFAM" id="SSF47113">
    <property type="entry name" value="Histone-fold"/>
    <property type="match status" value="1"/>
</dbReference>
<dbReference type="STRING" id="51028.A0A0N4VN66"/>
<evidence type="ECO:0000256" key="2">
    <source>
        <dbReference type="ARBA" id="ARBA00023015"/>
    </source>
</evidence>
<dbReference type="Proteomes" id="UP000274131">
    <property type="component" value="Unassembled WGS sequence"/>
</dbReference>
<dbReference type="AlphaFoldDB" id="A0A0N4VN66"/>
<dbReference type="EMBL" id="UXUI01012383">
    <property type="protein sequence ID" value="VDD96861.1"/>
    <property type="molecule type" value="Genomic_DNA"/>
</dbReference>
<dbReference type="InterPro" id="IPR003958">
    <property type="entry name" value="CBFA_NFYB_domain"/>
</dbReference>
<dbReference type="GO" id="GO:0000978">
    <property type="term" value="F:RNA polymerase II cis-regulatory region sequence-specific DNA binding"/>
    <property type="evidence" value="ECO:0007669"/>
    <property type="project" value="TreeGrafter"/>
</dbReference>
<comment type="subcellular location">
    <subcellularLocation>
        <location evidence="1">Nucleus</location>
    </subcellularLocation>
</comment>
<gene>
    <name evidence="8" type="ORF">EVEC_LOCUS11612</name>
</gene>
<evidence type="ECO:0000259" key="7">
    <source>
        <dbReference type="Pfam" id="PF00808"/>
    </source>
</evidence>
<evidence type="ECO:0000256" key="6">
    <source>
        <dbReference type="ARBA" id="ARBA00038129"/>
    </source>
</evidence>
<keyword evidence="9" id="KW-1185">Reference proteome</keyword>
<dbReference type="InterPro" id="IPR050568">
    <property type="entry name" value="Transcr_DNA_Rep_Reg"/>
</dbReference>
<proteinExistence type="inferred from homology"/>
<comment type="similarity">
    <text evidence="6">Belongs to the NFYC/HAP5 subunit family.</text>
</comment>
<dbReference type="OrthoDB" id="1272441at2759"/>
<dbReference type="WBParaSite" id="EVEC_0001241201-mRNA-1">
    <property type="protein sequence ID" value="EVEC_0001241201-mRNA-1"/>
    <property type="gene ID" value="EVEC_0001241201"/>
</dbReference>
<evidence type="ECO:0000313" key="8">
    <source>
        <dbReference type="EMBL" id="VDD96861.1"/>
    </source>
</evidence>
<feature type="domain" description="Transcription factor CBF/NF-Y/archaeal histone" evidence="7">
    <location>
        <begin position="31"/>
        <end position="93"/>
    </location>
</feature>
<sequence length="136" mass="15767">MSLPGPSSRSQSDNLSEISEKLLSTATRTQELPLARVKKVMKIDDQVKQQMISTDVPVLMSKACEIFCEHLTLTAWKFTEKGKRKTLTKSDVNLLDTYTHFHSFFFFCFVLQNDKFFKFGVLLMFLQFHRFTSTLV</sequence>
<dbReference type="InterPro" id="IPR009072">
    <property type="entry name" value="Histone-fold"/>
</dbReference>
<evidence type="ECO:0000313" key="10">
    <source>
        <dbReference type="WBParaSite" id="EVEC_0001241201-mRNA-1"/>
    </source>
</evidence>
<evidence type="ECO:0000256" key="1">
    <source>
        <dbReference type="ARBA" id="ARBA00004123"/>
    </source>
</evidence>
<dbReference type="PANTHER" id="PTHR10252:SF8">
    <property type="entry name" value="NUCLEAR TRANSCRIPTION FACTOR Y SUBUNIT GAMMA"/>
    <property type="match status" value="1"/>
</dbReference>
<evidence type="ECO:0000256" key="4">
    <source>
        <dbReference type="ARBA" id="ARBA00023163"/>
    </source>
</evidence>
<protein>
    <submittedName>
        <fullName evidence="10">CBFD_NFYB_HMF domain-containing protein</fullName>
    </submittedName>
</protein>
<keyword evidence="3" id="KW-0238">DNA-binding</keyword>
<reference evidence="8 9" key="2">
    <citation type="submission" date="2018-10" db="EMBL/GenBank/DDBJ databases">
        <authorList>
            <consortium name="Pathogen Informatics"/>
        </authorList>
    </citation>
    <scope>NUCLEOTIDE SEQUENCE [LARGE SCALE GENOMIC DNA]</scope>
</reference>
<dbReference type="PANTHER" id="PTHR10252">
    <property type="entry name" value="HISTONE-LIKE TRANSCRIPTION FACTOR CCAAT-RELATED"/>
    <property type="match status" value="1"/>
</dbReference>
<keyword evidence="5" id="KW-0539">Nucleus</keyword>
<dbReference type="Pfam" id="PF00808">
    <property type="entry name" value="CBFD_NFYB_HMF"/>
    <property type="match status" value="1"/>
</dbReference>
<evidence type="ECO:0000256" key="5">
    <source>
        <dbReference type="ARBA" id="ARBA00023242"/>
    </source>
</evidence>
<dbReference type="Gene3D" id="1.10.20.10">
    <property type="entry name" value="Histone, subunit A"/>
    <property type="match status" value="1"/>
</dbReference>
<reference evidence="10" key="1">
    <citation type="submission" date="2017-02" db="UniProtKB">
        <authorList>
            <consortium name="WormBaseParasite"/>
        </authorList>
    </citation>
    <scope>IDENTIFICATION</scope>
</reference>
<dbReference type="GO" id="GO:0016602">
    <property type="term" value="C:CCAAT-binding factor complex"/>
    <property type="evidence" value="ECO:0007669"/>
    <property type="project" value="TreeGrafter"/>
</dbReference>
<organism evidence="10">
    <name type="scientific">Enterobius vermicularis</name>
    <name type="common">Human pinworm</name>
    <dbReference type="NCBI Taxonomy" id="51028"/>
    <lineage>
        <taxon>Eukaryota</taxon>
        <taxon>Metazoa</taxon>
        <taxon>Ecdysozoa</taxon>
        <taxon>Nematoda</taxon>
        <taxon>Chromadorea</taxon>
        <taxon>Rhabditida</taxon>
        <taxon>Spirurina</taxon>
        <taxon>Oxyuridomorpha</taxon>
        <taxon>Oxyuroidea</taxon>
        <taxon>Oxyuridae</taxon>
        <taxon>Enterobius</taxon>
    </lineage>
</organism>
<accession>A0A0N4VN66</accession>
<evidence type="ECO:0000256" key="3">
    <source>
        <dbReference type="ARBA" id="ARBA00023125"/>
    </source>
</evidence>
<keyword evidence="2" id="KW-0805">Transcription regulation</keyword>
<keyword evidence="4" id="KW-0804">Transcription</keyword>
<dbReference type="GO" id="GO:0001228">
    <property type="term" value="F:DNA-binding transcription activator activity, RNA polymerase II-specific"/>
    <property type="evidence" value="ECO:0007669"/>
    <property type="project" value="TreeGrafter"/>
</dbReference>